<evidence type="ECO:0000313" key="1">
    <source>
        <dbReference type="EMBL" id="SVC91759.1"/>
    </source>
</evidence>
<name>A0A382R1X8_9ZZZZ</name>
<gene>
    <name evidence="1" type="ORF">METZ01_LOCUS344613</name>
</gene>
<protein>
    <submittedName>
        <fullName evidence="1">Uncharacterized protein</fullName>
    </submittedName>
</protein>
<organism evidence="1">
    <name type="scientific">marine metagenome</name>
    <dbReference type="NCBI Taxonomy" id="408172"/>
    <lineage>
        <taxon>unclassified sequences</taxon>
        <taxon>metagenomes</taxon>
        <taxon>ecological metagenomes</taxon>
    </lineage>
</organism>
<dbReference type="EMBL" id="UINC01118554">
    <property type="protein sequence ID" value="SVC91759.1"/>
    <property type="molecule type" value="Genomic_DNA"/>
</dbReference>
<proteinExistence type="predicted"/>
<sequence length="281" mass="31694">MNHRYVASVFTVLAIVVLTPIVADAQSTSSTVSRTSWGDPDLQAVWHSSGAVPMERPDEYQGRTTLNDEETAARRQEAEDRDQQLLLADRRQTVAGGTVGAYNNFWMERGAPSDRTSLLVDPPNGRFPPLTEAGKLATTTRLRDDDTWEDRHIWERCVTRGGMPNAMFPRSYNNNFQIFQSPGWVAILHEQVHETRLIPLDDRPDVSPNISEWNGVAKGHWEGDTLVVTTTNIHPNVSALQPWSNFNSASGSGEDIKLVERFRRTDDETLEYEVEVFDPQM</sequence>
<dbReference type="AlphaFoldDB" id="A0A382R1X8"/>
<reference evidence="1" key="1">
    <citation type="submission" date="2018-05" db="EMBL/GenBank/DDBJ databases">
        <authorList>
            <person name="Lanie J.A."/>
            <person name="Ng W.-L."/>
            <person name="Kazmierczak K.M."/>
            <person name="Andrzejewski T.M."/>
            <person name="Davidsen T.M."/>
            <person name="Wayne K.J."/>
            <person name="Tettelin H."/>
            <person name="Glass J.I."/>
            <person name="Rusch D."/>
            <person name="Podicherti R."/>
            <person name="Tsui H.-C.T."/>
            <person name="Winkler M.E."/>
        </authorList>
    </citation>
    <scope>NUCLEOTIDE SEQUENCE</scope>
</reference>
<accession>A0A382R1X8</accession>
<feature type="non-terminal residue" evidence="1">
    <location>
        <position position="281"/>
    </location>
</feature>